<dbReference type="EMBL" id="CP014692">
    <property type="protein sequence ID" value="AQS84624.1"/>
    <property type="molecule type" value="Genomic_DNA"/>
</dbReference>
<keyword evidence="3" id="KW-0238">DNA-binding</keyword>
<dbReference type="InterPro" id="IPR002104">
    <property type="entry name" value="Integrase_catalytic"/>
</dbReference>
<gene>
    <name evidence="6" type="ORF">A0U92_07330</name>
</gene>
<evidence type="ECO:0000256" key="3">
    <source>
        <dbReference type="ARBA" id="ARBA00023125"/>
    </source>
</evidence>
<dbReference type="Pfam" id="PF00589">
    <property type="entry name" value="Phage_integrase"/>
    <property type="match status" value="1"/>
</dbReference>
<evidence type="ECO:0000256" key="4">
    <source>
        <dbReference type="ARBA" id="ARBA00023172"/>
    </source>
</evidence>
<sequence length="532" mass="61017">MVRPFIGKQEIWFSMRTTSRVTATARAGMVYGMVEQIFQDCRDMSETEEYIRTLEDALTTSDGIISGQDDLITILKRQHELRRVTDALTHYSEFSAFIRTQAEKLRDIGRRIEDLNHKAILNQGRLAEARDTRNELTEAIKQIASMATGMMTMANQAQSIPPSPSIPVDETPKFSEIMESYAESKSKELKNERDSRVMKVTLAQFLEIVGDKPLASYKGKDAHLFIETMRRLPNNYGKNSITPVPILDSIASADFQEKHAGKDIPRLSDATVEKRVTFLRSLWDYMRPIGHVEKNIWKGFKFKSEKVRAVEDWSEENLTRLMNYPWTTRTFSRTTYAFVTAIAAYSGMRQSEICHLRCEDFVHTDDGWMIYIQEHPPVMVNGKEVKFSPKSEAGERVVPIHSELIKLGLIKYVERMKKAGKTFIFYDLKPAGLDNLLSHNFQHGFSRHKIKAGVTPENVFHSFRHSVSTILRNEDATIREVWIDAVLGHIGDTSRKSQGVTTYLHQIGAKNLKKTINRIHYPESFQIAKLFE</sequence>
<proteinExistence type="inferred from homology"/>
<reference evidence="6 7" key="1">
    <citation type="submission" date="2016-03" db="EMBL/GenBank/DDBJ databases">
        <title>Acetic acid bacteria sequencing.</title>
        <authorList>
            <person name="Brandt J."/>
            <person name="Jakob F."/>
            <person name="Vogel R.F."/>
        </authorList>
    </citation>
    <scope>NUCLEOTIDE SEQUENCE [LARGE SCALE GENOMIC DNA]</scope>
    <source>
        <strain evidence="6 7">TMW2.1153</strain>
    </source>
</reference>
<protein>
    <recommendedName>
        <fullName evidence="5">Tyr recombinase domain-containing protein</fullName>
    </recommendedName>
</protein>
<dbReference type="Gene3D" id="1.10.443.10">
    <property type="entry name" value="Intergrase catalytic core"/>
    <property type="match status" value="1"/>
</dbReference>
<dbReference type="GO" id="GO:0006310">
    <property type="term" value="P:DNA recombination"/>
    <property type="evidence" value="ECO:0007669"/>
    <property type="project" value="UniProtKB-KW"/>
</dbReference>
<comment type="similarity">
    <text evidence="1">Belongs to the 'phage' integrase family.</text>
</comment>
<dbReference type="Proteomes" id="UP000188937">
    <property type="component" value="Chromosome"/>
</dbReference>
<keyword evidence="4" id="KW-0233">DNA recombination</keyword>
<keyword evidence="7" id="KW-1185">Reference proteome</keyword>
<feature type="domain" description="Tyr recombinase" evidence="5">
    <location>
        <begin position="308"/>
        <end position="517"/>
    </location>
</feature>
<name>A0A1U9KFP1_ACEAC</name>
<evidence type="ECO:0000313" key="7">
    <source>
        <dbReference type="Proteomes" id="UP000188937"/>
    </source>
</evidence>
<dbReference type="AlphaFoldDB" id="A0A1U9KFP1"/>
<accession>A0A1U9KFP1</accession>
<dbReference type="PANTHER" id="PTHR30349">
    <property type="entry name" value="PHAGE INTEGRASE-RELATED"/>
    <property type="match status" value="1"/>
</dbReference>
<dbReference type="GO" id="GO:0003677">
    <property type="term" value="F:DNA binding"/>
    <property type="evidence" value="ECO:0007669"/>
    <property type="project" value="UniProtKB-KW"/>
</dbReference>
<dbReference type="InterPro" id="IPR013762">
    <property type="entry name" value="Integrase-like_cat_sf"/>
</dbReference>
<dbReference type="InterPro" id="IPR050090">
    <property type="entry name" value="Tyrosine_recombinase_XerCD"/>
</dbReference>
<evidence type="ECO:0000259" key="5">
    <source>
        <dbReference type="PROSITE" id="PS51898"/>
    </source>
</evidence>
<dbReference type="KEGG" id="aace:A0U92_07330"/>
<dbReference type="PANTHER" id="PTHR30349:SF41">
    <property type="entry name" value="INTEGRASE_RECOMBINASE PROTEIN MJ0367-RELATED"/>
    <property type="match status" value="1"/>
</dbReference>
<evidence type="ECO:0000256" key="1">
    <source>
        <dbReference type="ARBA" id="ARBA00008857"/>
    </source>
</evidence>
<organism evidence="6 7">
    <name type="scientific">Acetobacter aceti</name>
    <dbReference type="NCBI Taxonomy" id="435"/>
    <lineage>
        <taxon>Bacteria</taxon>
        <taxon>Pseudomonadati</taxon>
        <taxon>Pseudomonadota</taxon>
        <taxon>Alphaproteobacteria</taxon>
        <taxon>Acetobacterales</taxon>
        <taxon>Acetobacteraceae</taxon>
        <taxon>Acetobacter</taxon>
        <taxon>Acetobacter subgen. Acetobacter</taxon>
    </lineage>
</organism>
<keyword evidence="2" id="KW-0229">DNA integration</keyword>
<evidence type="ECO:0000313" key="6">
    <source>
        <dbReference type="EMBL" id="AQS84624.1"/>
    </source>
</evidence>
<evidence type="ECO:0000256" key="2">
    <source>
        <dbReference type="ARBA" id="ARBA00022908"/>
    </source>
</evidence>
<dbReference type="PROSITE" id="PS51898">
    <property type="entry name" value="TYR_RECOMBINASE"/>
    <property type="match status" value="1"/>
</dbReference>
<dbReference type="SUPFAM" id="SSF56349">
    <property type="entry name" value="DNA breaking-rejoining enzymes"/>
    <property type="match status" value="1"/>
</dbReference>
<dbReference type="GO" id="GO:0015074">
    <property type="term" value="P:DNA integration"/>
    <property type="evidence" value="ECO:0007669"/>
    <property type="project" value="UniProtKB-KW"/>
</dbReference>
<dbReference type="InterPro" id="IPR011010">
    <property type="entry name" value="DNA_brk_join_enz"/>
</dbReference>
<dbReference type="STRING" id="435.A0U92_07330"/>